<dbReference type="EMBL" id="RXFT01000004">
    <property type="protein sequence ID" value="RUR67813.1"/>
    <property type="molecule type" value="Genomic_DNA"/>
</dbReference>
<protein>
    <submittedName>
        <fullName evidence="1">Uncharacterized protein</fullName>
    </submittedName>
</protein>
<evidence type="ECO:0000313" key="2">
    <source>
        <dbReference type="Proteomes" id="UP000281118"/>
    </source>
</evidence>
<proteinExistence type="predicted"/>
<comment type="caution">
    <text evidence="1">The sequence shown here is derived from an EMBL/GenBank/DDBJ whole genome shotgun (WGS) entry which is preliminary data.</text>
</comment>
<reference evidence="1 2" key="1">
    <citation type="submission" date="2018-12" db="EMBL/GenBank/DDBJ databases">
        <title>The genome sequences of Variovorax guangxiensis DSM 27352.</title>
        <authorList>
            <person name="Gao J."/>
            <person name="Sun J."/>
        </authorList>
    </citation>
    <scope>NUCLEOTIDE SEQUENCE [LARGE SCALE GENOMIC DNA]</scope>
    <source>
        <strain evidence="1 2">DSM 27352</strain>
    </source>
</reference>
<dbReference type="OrthoDB" id="281728at2"/>
<name>A0A3S0X989_9BURK</name>
<gene>
    <name evidence="1" type="ORF">EJP67_12180</name>
</gene>
<sequence>MALKKKGRYWYGNGPEDTQAEIQRYSKANKYPATRFAASACICGHRVFSLESDEETGAARRTCRACGNVHLMGDSAEYADEAEFGGHECVCGEESFELVSGVALYAESNDVRWYYLGCRCTSCSLVGVFADWKCEGGDAEVFLAAV</sequence>
<dbReference type="AlphaFoldDB" id="A0A3S0X989"/>
<dbReference type="RefSeq" id="WP_126021968.1">
    <property type="nucleotide sequence ID" value="NZ_RXFT01000004.1"/>
</dbReference>
<organism evidence="1 2">
    <name type="scientific">Variovorax guangxiensis</name>
    <dbReference type="NCBI Taxonomy" id="1775474"/>
    <lineage>
        <taxon>Bacteria</taxon>
        <taxon>Pseudomonadati</taxon>
        <taxon>Pseudomonadota</taxon>
        <taxon>Betaproteobacteria</taxon>
        <taxon>Burkholderiales</taxon>
        <taxon>Comamonadaceae</taxon>
        <taxon>Variovorax</taxon>
    </lineage>
</organism>
<dbReference type="Proteomes" id="UP000281118">
    <property type="component" value="Unassembled WGS sequence"/>
</dbReference>
<evidence type="ECO:0000313" key="1">
    <source>
        <dbReference type="EMBL" id="RUR67813.1"/>
    </source>
</evidence>
<accession>A0A3S0X989</accession>